<evidence type="ECO:0000256" key="4">
    <source>
        <dbReference type="SAM" id="SignalP"/>
    </source>
</evidence>
<dbReference type="GO" id="GO:0006457">
    <property type="term" value="P:protein folding"/>
    <property type="evidence" value="ECO:0007669"/>
    <property type="project" value="TreeGrafter"/>
</dbReference>
<proteinExistence type="inferred from homology"/>
<feature type="transmembrane region" description="Helical" evidence="3">
    <location>
        <begin position="95"/>
        <end position="115"/>
    </location>
</feature>
<reference evidence="6 7" key="1">
    <citation type="journal article" date="2013" name="Curr. Biol.">
        <title>The Genome of the Foraminiferan Reticulomyxa filosa.</title>
        <authorList>
            <person name="Glockner G."/>
            <person name="Hulsmann N."/>
            <person name="Schleicher M."/>
            <person name="Noegel A.A."/>
            <person name="Eichinger L."/>
            <person name="Gallinger C."/>
            <person name="Pawlowski J."/>
            <person name="Sierra R."/>
            <person name="Euteneuer U."/>
            <person name="Pillet L."/>
            <person name="Moustafa A."/>
            <person name="Platzer M."/>
            <person name="Groth M."/>
            <person name="Szafranski K."/>
            <person name="Schliwa M."/>
        </authorList>
    </citation>
    <scope>NUCLEOTIDE SEQUENCE [LARGE SCALE GENOMIC DNA]</scope>
</reference>
<evidence type="ECO:0000256" key="1">
    <source>
        <dbReference type="ARBA" id="ARBA00006347"/>
    </source>
</evidence>
<dbReference type="Gene3D" id="3.40.30.10">
    <property type="entry name" value="Glutaredoxin"/>
    <property type="match status" value="1"/>
</dbReference>
<keyword evidence="3" id="KW-0812">Transmembrane</keyword>
<keyword evidence="7" id="KW-1185">Reference proteome</keyword>
<comment type="similarity">
    <text evidence="1">Belongs to the protein disulfide isomerase family.</text>
</comment>
<dbReference type="PANTHER" id="PTHR45672:SF3">
    <property type="entry name" value="THIOREDOXIN DOMAIN-CONTAINING PROTEIN 5"/>
    <property type="match status" value="1"/>
</dbReference>
<dbReference type="Pfam" id="PF00085">
    <property type="entry name" value="Thioredoxin"/>
    <property type="match status" value="1"/>
</dbReference>
<gene>
    <name evidence="6" type="ORF">RFI_11137</name>
</gene>
<dbReference type="SUPFAM" id="SSF52833">
    <property type="entry name" value="Thioredoxin-like"/>
    <property type="match status" value="1"/>
</dbReference>
<dbReference type="EMBL" id="ASPP01008150">
    <property type="protein sequence ID" value="ETO26000.1"/>
    <property type="molecule type" value="Genomic_DNA"/>
</dbReference>
<sequence length="121" mass="14419">MLINLKKWSYWQFLLILPLALGKVVQLTAENFEGETLKGQWYIEFYAPWCGHCKNFGPIYEKASEEMKDKINFGQVDATVEKDLAETFHVDHYPTVKLCAEHLHFFLIYFYFFILKKKKEN</sequence>
<evidence type="ECO:0000313" key="6">
    <source>
        <dbReference type="EMBL" id="ETO26000.1"/>
    </source>
</evidence>
<evidence type="ECO:0000256" key="2">
    <source>
        <dbReference type="ARBA" id="ARBA00022729"/>
    </source>
</evidence>
<dbReference type="GO" id="GO:0003756">
    <property type="term" value="F:protein disulfide isomerase activity"/>
    <property type="evidence" value="ECO:0007669"/>
    <property type="project" value="TreeGrafter"/>
</dbReference>
<dbReference type="InterPro" id="IPR036249">
    <property type="entry name" value="Thioredoxin-like_sf"/>
</dbReference>
<keyword evidence="3" id="KW-1133">Transmembrane helix</keyword>
<dbReference type="CDD" id="cd02961">
    <property type="entry name" value="PDI_a_family"/>
    <property type="match status" value="1"/>
</dbReference>
<protein>
    <recommendedName>
        <fullName evidence="5">Thioredoxin domain-containing protein</fullName>
    </recommendedName>
</protein>
<dbReference type="OrthoDB" id="74910at2759"/>
<feature type="domain" description="Thioredoxin" evidence="5">
    <location>
        <begin position="18"/>
        <end position="121"/>
    </location>
</feature>
<dbReference type="PROSITE" id="PS51352">
    <property type="entry name" value="THIOREDOXIN_2"/>
    <property type="match status" value="1"/>
</dbReference>
<evidence type="ECO:0000256" key="3">
    <source>
        <dbReference type="SAM" id="Phobius"/>
    </source>
</evidence>
<accession>X6NI55</accession>
<dbReference type="AlphaFoldDB" id="X6NI55"/>
<evidence type="ECO:0000313" key="7">
    <source>
        <dbReference type="Proteomes" id="UP000023152"/>
    </source>
</evidence>
<keyword evidence="3" id="KW-0472">Membrane</keyword>
<feature type="signal peptide" evidence="4">
    <location>
        <begin position="1"/>
        <end position="22"/>
    </location>
</feature>
<keyword evidence="2 4" id="KW-0732">Signal</keyword>
<dbReference type="Proteomes" id="UP000023152">
    <property type="component" value="Unassembled WGS sequence"/>
</dbReference>
<comment type="caution">
    <text evidence="6">The sequence shown here is derived from an EMBL/GenBank/DDBJ whole genome shotgun (WGS) entry which is preliminary data.</text>
</comment>
<name>X6NI55_RETFI</name>
<feature type="chain" id="PRO_5004975926" description="Thioredoxin domain-containing protein" evidence="4">
    <location>
        <begin position="23"/>
        <end position="121"/>
    </location>
</feature>
<dbReference type="GO" id="GO:0005783">
    <property type="term" value="C:endoplasmic reticulum"/>
    <property type="evidence" value="ECO:0007669"/>
    <property type="project" value="TreeGrafter"/>
</dbReference>
<dbReference type="InterPro" id="IPR051063">
    <property type="entry name" value="PDI"/>
</dbReference>
<dbReference type="PANTHER" id="PTHR45672">
    <property type="entry name" value="PROTEIN DISULFIDE-ISOMERASE C17H9.14C-RELATED"/>
    <property type="match status" value="1"/>
</dbReference>
<evidence type="ECO:0000259" key="5">
    <source>
        <dbReference type="PROSITE" id="PS51352"/>
    </source>
</evidence>
<organism evidence="6 7">
    <name type="scientific">Reticulomyxa filosa</name>
    <dbReference type="NCBI Taxonomy" id="46433"/>
    <lineage>
        <taxon>Eukaryota</taxon>
        <taxon>Sar</taxon>
        <taxon>Rhizaria</taxon>
        <taxon>Retaria</taxon>
        <taxon>Foraminifera</taxon>
        <taxon>Monothalamids</taxon>
        <taxon>Reticulomyxidae</taxon>
        <taxon>Reticulomyxa</taxon>
    </lineage>
</organism>
<dbReference type="InterPro" id="IPR013766">
    <property type="entry name" value="Thioredoxin_domain"/>
</dbReference>
<dbReference type="OMA" id="CAKADIH"/>